<accession>A0ABU2BRB7</accession>
<dbReference type="RefSeq" id="WP_310298734.1">
    <property type="nucleotide sequence ID" value="NZ_BAAAPS010000014.1"/>
</dbReference>
<organism evidence="1 2">
    <name type="scientific">Nocardioides marmoribigeumensis</name>
    <dbReference type="NCBI Taxonomy" id="433649"/>
    <lineage>
        <taxon>Bacteria</taxon>
        <taxon>Bacillati</taxon>
        <taxon>Actinomycetota</taxon>
        <taxon>Actinomycetes</taxon>
        <taxon>Propionibacteriales</taxon>
        <taxon>Nocardioidaceae</taxon>
        <taxon>Nocardioides</taxon>
    </lineage>
</organism>
<keyword evidence="2" id="KW-1185">Reference proteome</keyword>
<evidence type="ECO:0000313" key="1">
    <source>
        <dbReference type="EMBL" id="MDR7361170.1"/>
    </source>
</evidence>
<dbReference type="Pfam" id="PF19461">
    <property type="entry name" value="DUF5998"/>
    <property type="match status" value="1"/>
</dbReference>
<name>A0ABU2BRB7_9ACTN</name>
<dbReference type="Proteomes" id="UP001183648">
    <property type="component" value="Unassembled WGS sequence"/>
</dbReference>
<evidence type="ECO:0008006" key="3">
    <source>
        <dbReference type="Google" id="ProtNLM"/>
    </source>
</evidence>
<evidence type="ECO:0000313" key="2">
    <source>
        <dbReference type="Proteomes" id="UP001183648"/>
    </source>
</evidence>
<gene>
    <name evidence="1" type="ORF">J2S63_000723</name>
</gene>
<dbReference type="EMBL" id="JAVDYG010000001">
    <property type="protein sequence ID" value="MDR7361170.1"/>
    <property type="molecule type" value="Genomic_DNA"/>
</dbReference>
<sequence length="211" mass="22431">MSARDQRVTDRSHDLRTAIEQSGYYPDVVADAVFAAVAGELVEAHLVHHEPTIDERDEVRRHVTVLVLTPTRLILAHTDDHAPDDLLPAPYTSSTTEAVNVSSIRNVVVSRMVTEPDAQRTDPSLAAEAVLTIGWGASGRIDLEPAICSDPGCEADHGYTGMVASDDFSLRVSEAAEGPGAVRDLLEFSAALSARTAAGPGTGATGLRTHR</sequence>
<dbReference type="InterPro" id="IPR046040">
    <property type="entry name" value="DUF5998"/>
</dbReference>
<reference evidence="1 2" key="1">
    <citation type="submission" date="2023-07" db="EMBL/GenBank/DDBJ databases">
        <title>Sequencing the genomes of 1000 actinobacteria strains.</title>
        <authorList>
            <person name="Klenk H.-P."/>
        </authorList>
    </citation>
    <scope>NUCLEOTIDE SEQUENCE [LARGE SCALE GENOMIC DNA]</scope>
    <source>
        <strain evidence="1 2">DSM 19426</strain>
    </source>
</reference>
<proteinExistence type="predicted"/>
<comment type="caution">
    <text evidence="1">The sequence shown here is derived from an EMBL/GenBank/DDBJ whole genome shotgun (WGS) entry which is preliminary data.</text>
</comment>
<protein>
    <recommendedName>
        <fullName evidence="3">Phosphodiesterase</fullName>
    </recommendedName>
</protein>